<dbReference type="EMBL" id="LNQE01001591">
    <property type="protein sequence ID" value="KUG15061.1"/>
    <property type="molecule type" value="Genomic_DNA"/>
</dbReference>
<dbReference type="SUPFAM" id="SSF81301">
    <property type="entry name" value="Nucleotidyltransferase"/>
    <property type="match status" value="1"/>
</dbReference>
<organism evidence="2">
    <name type="scientific">hydrocarbon metagenome</name>
    <dbReference type="NCBI Taxonomy" id="938273"/>
    <lineage>
        <taxon>unclassified sequences</taxon>
        <taxon>metagenomes</taxon>
        <taxon>ecological metagenomes</taxon>
    </lineage>
</organism>
<dbReference type="InterPro" id="IPR043519">
    <property type="entry name" value="NT_sf"/>
</dbReference>
<dbReference type="Pfam" id="PF01909">
    <property type="entry name" value="NTP_transf_2"/>
    <property type="match status" value="1"/>
</dbReference>
<dbReference type="Gene3D" id="3.30.460.10">
    <property type="entry name" value="Beta Polymerase, domain 2"/>
    <property type="match status" value="1"/>
</dbReference>
<dbReference type="AlphaFoldDB" id="A0A0W8F2I0"/>
<dbReference type="InterPro" id="IPR002934">
    <property type="entry name" value="Polymerase_NTP_transf_dom"/>
</dbReference>
<dbReference type="GO" id="GO:0016779">
    <property type="term" value="F:nucleotidyltransferase activity"/>
    <property type="evidence" value="ECO:0007669"/>
    <property type="project" value="InterPro"/>
</dbReference>
<proteinExistence type="predicted"/>
<accession>A0A0W8F2I0</accession>
<sequence>MNPDREDIGASLVELIPLLRARFRIGVFGSTARGQHRETSDIDILVEFKKGGATFDNFMELIFSLKIP</sequence>
<feature type="domain" description="Polymerase nucleotidyl transferase" evidence="1">
    <location>
        <begin position="22"/>
        <end position="59"/>
    </location>
</feature>
<protein>
    <submittedName>
        <fullName evidence="2">Pap/25a core domain:dna polymerase, beta-like region</fullName>
    </submittedName>
</protein>
<reference evidence="2" key="1">
    <citation type="journal article" date="2015" name="Proc. Natl. Acad. Sci. U.S.A.">
        <title>Networks of energetic and metabolic interactions define dynamics in microbial communities.</title>
        <authorList>
            <person name="Embree M."/>
            <person name="Liu J.K."/>
            <person name="Al-Bassam M.M."/>
            <person name="Zengler K."/>
        </authorList>
    </citation>
    <scope>NUCLEOTIDE SEQUENCE</scope>
</reference>
<gene>
    <name evidence="2" type="ORF">ASZ90_015280</name>
</gene>
<evidence type="ECO:0000313" key="2">
    <source>
        <dbReference type="EMBL" id="KUG15061.1"/>
    </source>
</evidence>
<evidence type="ECO:0000259" key="1">
    <source>
        <dbReference type="Pfam" id="PF01909"/>
    </source>
</evidence>
<name>A0A0W8F2I0_9ZZZZ</name>
<comment type="caution">
    <text evidence="2">The sequence shown here is derived from an EMBL/GenBank/DDBJ whole genome shotgun (WGS) entry which is preliminary data.</text>
</comment>
<dbReference type="CDD" id="cd05403">
    <property type="entry name" value="NT_KNTase_like"/>
    <property type="match status" value="1"/>
</dbReference>